<dbReference type="RefSeq" id="WP_206570288.1">
    <property type="nucleotide sequence ID" value="NZ_JAFKCW010000003.1"/>
</dbReference>
<evidence type="ECO:0000256" key="4">
    <source>
        <dbReference type="ARBA" id="ARBA00022692"/>
    </source>
</evidence>
<dbReference type="EMBL" id="JAFKCW010000003">
    <property type="protein sequence ID" value="MBN7802292.1"/>
    <property type="molecule type" value="Genomic_DNA"/>
</dbReference>
<reference evidence="9 10" key="1">
    <citation type="submission" date="2021-03" db="EMBL/GenBank/DDBJ databases">
        <title>novel species isolated from a fishpond in China.</title>
        <authorList>
            <person name="Lu H."/>
            <person name="Cai Z."/>
        </authorList>
    </citation>
    <scope>NUCLEOTIDE SEQUENCE [LARGE SCALE GENOMIC DNA]</scope>
    <source>
        <strain evidence="9 10">JCM 31546</strain>
    </source>
</reference>
<feature type="transmembrane region" description="Helical" evidence="8">
    <location>
        <begin position="299"/>
        <end position="323"/>
    </location>
</feature>
<dbReference type="PANTHER" id="PTHR32024">
    <property type="entry name" value="TRK SYSTEM POTASSIUM UPTAKE PROTEIN TRKG-RELATED"/>
    <property type="match status" value="1"/>
</dbReference>
<evidence type="ECO:0000313" key="9">
    <source>
        <dbReference type="EMBL" id="MBN7802292.1"/>
    </source>
</evidence>
<accession>A0ABS3BSN3</accession>
<feature type="transmembrane region" description="Helical" evidence="8">
    <location>
        <begin position="507"/>
        <end position="527"/>
    </location>
</feature>
<feature type="transmembrane region" description="Helical" evidence="8">
    <location>
        <begin position="413"/>
        <end position="430"/>
    </location>
</feature>
<feature type="transmembrane region" description="Helical" evidence="8">
    <location>
        <begin position="467"/>
        <end position="486"/>
    </location>
</feature>
<feature type="transmembrane region" description="Helical" evidence="8">
    <location>
        <begin position="213"/>
        <end position="237"/>
    </location>
</feature>
<dbReference type="InterPro" id="IPR003445">
    <property type="entry name" value="Cat_transpt"/>
</dbReference>
<keyword evidence="10" id="KW-1185">Reference proteome</keyword>
<keyword evidence="4 8" id="KW-0812">Transmembrane</keyword>
<feature type="transmembrane region" description="Helical" evidence="8">
    <location>
        <begin position="179"/>
        <end position="201"/>
    </location>
</feature>
<feature type="transmembrane region" description="Helical" evidence="8">
    <location>
        <begin position="533"/>
        <end position="552"/>
    </location>
</feature>
<sequence>MRFNFQFFSNPDQNLQFIKKLVLVLGRTIRYLSFGTFGVLIYQMGYTTDPSKILFTSRLFEIMVFFLGLAIIMRNLLSNLSRKNKRLVFELLVAVFLILSALLRWKAFGDFSEEALLFTRKYFVLNVLVFLIFVQELGKFSLLVNRLKLSPSLVFILSFSILIMIGTALLYLPSATTSGISLIDAFFTATSAVCVTGLIVVDTSVAFTHFGQIIIMTLFQIGGLGMMTFTTFFGFFFKGSLSIENSLFLRDYINESNVGEITSTLIKIIIFTVLVEFAAAVLIFVLTEPALFPNDGGRWFFAGFHAISAFCNAGFSTLSSGLYEPGFRYLYDMHLVVAITIILGGIGFPVFINYYNYVYRLLKGIVRSALYGEKYKHTPRVSNINTRLAVYTTAALLVVGFVCYWHFEGNHTLSGLSSYGKVVTAFFGAVTPRTAGFNSVDMTALSVPTILIYLILMWIGASPGSTGGGLKTTTFAVAILNTWSVATGKMRVEVFGRQLTAETLRKAFAVIALSFLTIGLGVFLVTLFNPELALIDVAFEIFSAFSTVGLSLGITSSLTTASKVVVAVVMFLGRVGTLTILVAITRKAAELRYKYPEETVFIT</sequence>
<evidence type="ECO:0000256" key="2">
    <source>
        <dbReference type="ARBA" id="ARBA00022448"/>
    </source>
</evidence>
<evidence type="ECO:0000256" key="5">
    <source>
        <dbReference type="ARBA" id="ARBA00022989"/>
    </source>
</evidence>
<feature type="transmembrane region" description="Helical" evidence="8">
    <location>
        <begin position="564"/>
        <end position="584"/>
    </location>
</feature>
<comment type="subcellular location">
    <subcellularLocation>
        <location evidence="1">Cell membrane</location>
        <topology evidence="1">Multi-pass membrane protein</topology>
    </subcellularLocation>
</comment>
<keyword evidence="3" id="KW-1003">Cell membrane</keyword>
<evidence type="ECO:0000256" key="6">
    <source>
        <dbReference type="ARBA" id="ARBA00023065"/>
    </source>
</evidence>
<evidence type="ECO:0000256" key="8">
    <source>
        <dbReference type="SAM" id="Phobius"/>
    </source>
</evidence>
<dbReference type="Pfam" id="PF02386">
    <property type="entry name" value="TrkH"/>
    <property type="match status" value="1"/>
</dbReference>
<evidence type="ECO:0000313" key="10">
    <source>
        <dbReference type="Proteomes" id="UP000664698"/>
    </source>
</evidence>
<proteinExistence type="predicted"/>
<feature type="transmembrane region" description="Helical" evidence="8">
    <location>
        <begin position="21"/>
        <end position="42"/>
    </location>
</feature>
<name>A0ABS3BSN3_9BACT</name>
<evidence type="ECO:0000256" key="7">
    <source>
        <dbReference type="ARBA" id="ARBA00023136"/>
    </source>
</evidence>
<comment type="caution">
    <text evidence="9">The sequence shown here is derived from an EMBL/GenBank/DDBJ whole genome shotgun (WGS) entry which is preliminary data.</text>
</comment>
<feature type="transmembrane region" description="Helical" evidence="8">
    <location>
        <begin position="87"/>
        <end position="103"/>
    </location>
</feature>
<dbReference type="Proteomes" id="UP000664698">
    <property type="component" value="Unassembled WGS sequence"/>
</dbReference>
<feature type="transmembrane region" description="Helical" evidence="8">
    <location>
        <begin position="123"/>
        <end position="142"/>
    </location>
</feature>
<feature type="transmembrane region" description="Helical" evidence="8">
    <location>
        <begin position="154"/>
        <end position="173"/>
    </location>
</feature>
<dbReference type="PANTHER" id="PTHR32024:SF1">
    <property type="entry name" value="KTR SYSTEM POTASSIUM UPTAKE PROTEIN B"/>
    <property type="match status" value="1"/>
</dbReference>
<keyword evidence="5 8" id="KW-1133">Transmembrane helix</keyword>
<feature type="transmembrane region" description="Helical" evidence="8">
    <location>
        <begin position="335"/>
        <end position="355"/>
    </location>
</feature>
<feature type="transmembrane region" description="Helical" evidence="8">
    <location>
        <begin position="388"/>
        <end position="407"/>
    </location>
</feature>
<evidence type="ECO:0000256" key="3">
    <source>
        <dbReference type="ARBA" id="ARBA00022475"/>
    </source>
</evidence>
<feature type="transmembrane region" description="Helical" evidence="8">
    <location>
        <begin position="265"/>
        <end position="287"/>
    </location>
</feature>
<keyword evidence="7 8" id="KW-0472">Membrane</keyword>
<gene>
    <name evidence="9" type="ORF">J0A67_15565</name>
</gene>
<protein>
    <submittedName>
        <fullName evidence="9">ATPase</fullName>
    </submittedName>
</protein>
<keyword evidence="6" id="KW-0406">Ion transport</keyword>
<evidence type="ECO:0000256" key="1">
    <source>
        <dbReference type="ARBA" id="ARBA00004651"/>
    </source>
</evidence>
<keyword evidence="2" id="KW-0813">Transport</keyword>
<feature type="transmembrane region" description="Helical" evidence="8">
    <location>
        <begin position="442"/>
        <end position="461"/>
    </location>
</feature>
<feature type="transmembrane region" description="Helical" evidence="8">
    <location>
        <begin position="62"/>
        <end position="80"/>
    </location>
</feature>
<organism evidence="9 10">
    <name type="scientific">Algoriphagus aestuariicola</name>
    <dbReference type="NCBI Taxonomy" id="1852016"/>
    <lineage>
        <taxon>Bacteria</taxon>
        <taxon>Pseudomonadati</taxon>
        <taxon>Bacteroidota</taxon>
        <taxon>Cytophagia</taxon>
        <taxon>Cytophagales</taxon>
        <taxon>Cyclobacteriaceae</taxon>
        <taxon>Algoriphagus</taxon>
    </lineage>
</organism>